<evidence type="ECO:0000313" key="2">
    <source>
        <dbReference type="Proteomes" id="UP000032049"/>
    </source>
</evidence>
<protein>
    <submittedName>
        <fullName evidence="1">Uncharacterized protein</fullName>
    </submittedName>
</protein>
<dbReference type="AlphaFoldDB" id="A0A0D0GJU9"/>
<keyword evidence="2" id="KW-1185">Reference proteome</keyword>
<dbReference type="EMBL" id="JXRA01000147">
    <property type="protein sequence ID" value="KIO74691.1"/>
    <property type="molecule type" value="Genomic_DNA"/>
</dbReference>
<dbReference type="OrthoDB" id="9852886at2"/>
<accession>A0A0D0GJU9</accession>
<evidence type="ECO:0000313" key="1">
    <source>
        <dbReference type="EMBL" id="KIO74691.1"/>
    </source>
</evidence>
<comment type="caution">
    <text evidence="1">The sequence shown here is derived from an EMBL/GenBank/DDBJ whole genome shotgun (WGS) entry which is preliminary data.</text>
</comment>
<reference evidence="1 2" key="1">
    <citation type="submission" date="2015-01" db="EMBL/GenBank/DDBJ databases">
        <title>Draft genome sequence of Pedobacter sp. NL19 isolated from sludge of an effluent treatment pond in an abandoned uranium mine.</title>
        <authorList>
            <person name="Santos T."/>
            <person name="Caetano T."/>
            <person name="Covas C."/>
            <person name="Cruz A."/>
            <person name="Mendo S."/>
        </authorList>
    </citation>
    <scope>NUCLEOTIDE SEQUENCE [LARGE SCALE GENOMIC DNA]</scope>
    <source>
        <strain evidence="1 2">NL19</strain>
    </source>
</reference>
<gene>
    <name evidence="1" type="ORF">TH53_25010</name>
</gene>
<organism evidence="1 2">
    <name type="scientific">Pedobacter lusitanus</name>
    <dbReference type="NCBI Taxonomy" id="1503925"/>
    <lineage>
        <taxon>Bacteria</taxon>
        <taxon>Pseudomonadati</taxon>
        <taxon>Bacteroidota</taxon>
        <taxon>Sphingobacteriia</taxon>
        <taxon>Sphingobacteriales</taxon>
        <taxon>Sphingobacteriaceae</taxon>
        <taxon>Pedobacter</taxon>
    </lineage>
</organism>
<proteinExistence type="predicted"/>
<name>A0A0D0GJU9_9SPHI</name>
<sequence length="163" mass="18985">MKRNIITAIIMILSINFCFAQFQKGKGWMEKPLSEWPVYIMKLSNGTEKITRLPLVIWGKQTNGVKLLNRDSFYVKHPEIKGTNVVAYPLFSSVKRVLNLTEILDHFKIKREYRNFEIEVVGYDHLPISIQKDICAAENSIESVTVDELRKKIVIKKYPDQKN</sequence>
<dbReference type="Proteomes" id="UP000032049">
    <property type="component" value="Unassembled WGS sequence"/>
</dbReference>
<dbReference type="RefSeq" id="WP_041886957.1">
    <property type="nucleotide sequence ID" value="NZ_CP157278.1"/>
</dbReference>